<dbReference type="SUPFAM" id="SSF64288">
    <property type="entry name" value="Chorismate lyase-like"/>
    <property type="match status" value="1"/>
</dbReference>
<name>A0A1G8H108_9BACI</name>
<sequence length="245" mass="28079">MIDKSSPLPIYYQIQEMIRKKMNAGEWEPGDMLPSERIFAEEFDVSRMTVRQAIIELVNEGLLRREKGKGTFVAEKKLEQTLQGLTSFTEDMKARGFEPGNVLNYFRVTEASSDAAKALNIKENDKVYEMQRIRLADKEPMALETTYINANLIKGLTEEHAGKSLYQYIEKELNLKIGFADQTLESAVAGKKEAELLSINKGDPILWISRLTHLQDDTPFEYVKSAYRGDRYKFSIHMPRDSHSS</sequence>
<dbReference type="InterPro" id="IPR036390">
    <property type="entry name" value="WH_DNA-bd_sf"/>
</dbReference>
<dbReference type="InterPro" id="IPR050679">
    <property type="entry name" value="Bact_HTH_transcr_reg"/>
</dbReference>
<dbReference type="Gene3D" id="3.40.1410.10">
    <property type="entry name" value="Chorismate lyase-like"/>
    <property type="match status" value="1"/>
</dbReference>
<dbReference type="STRING" id="930129.SAMN05216352_10458"/>
<dbReference type="InterPro" id="IPR028978">
    <property type="entry name" value="Chorismate_lyase_/UTRA_dom_sf"/>
</dbReference>
<dbReference type="GO" id="GO:0003677">
    <property type="term" value="F:DNA binding"/>
    <property type="evidence" value="ECO:0007669"/>
    <property type="project" value="UniProtKB-KW"/>
</dbReference>
<dbReference type="GO" id="GO:0045892">
    <property type="term" value="P:negative regulation of DNA-templated transcription"/>
    <property type="evidence" value="ECO:0007669"/>
    <property type="project" value="TreeGrafter"/>
</dbReference>
<dbReference type="InterPro" id="IPR011663">
    <property type="entry name" value="UTRA"/>
</dbReference>
<keyword evidence="6" id="KW-1185">Reference proteome</keyword>
<accession>A0A1G8H108</accession>
<evidence type="ECO:0000256" key="1">
    <source>
        <dbReference type="ARBA" id="ARBA00023015"/>
    </source>
</evidence>
<dbReference type="RefSeq" id="WP_091583399.1">
    <property type="nucleotide sequence ID" value="NZ_FNDU01000004.1"/>
</dbReference>
<keyword evidence="3" id="KW-0804">Transcription</keyword>
<dbReference type="InterPro" id="IPR036388">
    <property type="entry name" value="WH-like_DNA-bd_sf"/>
</dbReference>
<evidence type="ECO:0000259" key="4">
    <source>
        <dbReference type="PROSITE" id="PS50949"/>
    </source>
</evidence>
<dbReference type="FunFam" id="1.10.10.10:FF:000079">
    <property type="entry name" value="GntR family transcriptional regulator"/>
    <property type="match status" value="1"/>
</dbReference>
<gene>
    <name evidence="5" type="ORF">SAMN05216352_10458</name>
</gene>
<dbReference type="OrthoDB" id="9815017at2"/>
<feature type="domain" description="HTH gntR-type" evidence="4">
    <location>
        <begin position="8"/>
        <end position="76"/>
    </location>
</feature>
<dbReference type="PROSITE" id="PS50949">
    <property type="entry name" value="HTH_GNTR"/>
    <property type="match status" value="1"/>
</dbReference>
<dbReference type="Proteomes" id="UP000199017">
    <property type="component" value="Unassembled WGS sequence"/>
</dbReference>
<dbReference type="PANTHER" id="PTHR44846:SF1">
    <property type="entry name" value="MANNOSYL-D-GLYCERATE TRANSPORT_METABOLISM SYSTEM REPRESSOR MNGR-RELATED"/>
    <property type="match status" value="1"/>
</dbReference>
<dbReference type="Gene3D" id="1.10.10.10">
    <property type="entry name" value="Winged helix-like DNA-binding domain superfamily/Winged helix DNA-binding domain"/>
    <property type="match status" value="1"/>
</dbReference>
<dbReference type="SMART" id="SM00345">
    <property type="entry name" value="HTH_GNTR"/>
    <property type="match status" value="1"/>
</dbReference>
<dbReference type="Pfam" id="PF07702">
    <property type="entry name" value="UTRA"/>
    <property type="match status" value="1"/>
</dbReference>
<dbReference type="PANTHER" id="PTHR44846">
    <property type="entry name" value="MANNOSYL-D-GLYCERATE TRANSPORT/METABOLISM SYSTEM REPRESSOR MNGR-RELATED"/>
    <property type="match status" value="1"/>
</dbReference>
<keyword evidence="1" id="KW-0805">Transcription regulation</keyword>
<organism evidence="5 6">
    <name type="scientific">Alteribacillus bidgolensis</name>
    <dbReference type="NCBI Taxonomy" id="930129"/>
    <lineage>
        <taxon>Bacteria</taxon>
        <taxon>Bacillati</taxon>
        <taxon>Bacillota</taxon>
        <taxon>Bacilli</taxon>
        <taxon>Bacillales</taxon>
        <taxon>Bacillaceae</taxon>
        <taxon>Alteribacillus</taxon>
    </lineage>
</organism>
<dbReference type="Pfam" id="PF00392">
    <property type="entry name" value="GntR"/>
    <property type="match status" value="1"/>
</dbReference>
<evidence type="ECO:0000256" key="3">
    <source>
        <dbReference type="ARBA" id="ARBA00023163"/>
    </source>
</evidence>
<dbReference type="InterPro" id="IPR000524">
    <property type="entry name" value="Tscrpt_reg_HTH_GntR"/>
</dbReference>
<dbReference type="PRINTS" id="PR00035">
    <property type="entry name" value="HTHGNTR"/>
</dbReference>
<evidence type="ECO:0000256" key="2">
    <source>
        <dbReference type="ARBA" id="ARBA00023125"/>
    </source>
</evidence>
<evidence type="ECO:0000313" key="5">
    <source>
        <dbReference type="EMBL" id="SDI00323.1"/>
    </source>
</evidence>
<dbReference type="CDD" id="cd07377">
    <property type="entry name" value="WHTH_GntR"/>
    <property type="match status" value="1"/>
</dbReference>
<dbReference type="SUPFAM" id="SSF46785">
    <property type="entry name" value="Winged helix' DNA-binding domain"/>
    <property type="match status" value="1"/>
</dbReference>
<evidence type="ECO:0000313" key="6">
    <source>
        <dbReference type="Proteomes" id="UP000199017"/>
    </source>
</evidence>
<protein>
    <submittedName>
        <fullName evidence="5">GntR family transcriptional regulator</fullName>
    </submittedName>
</protein>
<reference evidence="5 6" key="1">
    <citation type="submission" date="2016-10" db="EMBL/GenBank/DDBJ databases">
        <authorList>
            <person name="de Groot N.N."/>
        </authorList>
    </citation>
    <scope>NUCLEOTIDE SEQUENCE [LARGE SCALE GENOMIC DNA]</scope>
    <source>
        <strain evidence="6">P4B,CCM 7963,CECT 7998,DSM 25260,IBRC-M 10614,KCTC 13821</strain>
    </source>
</reference>
<keyword evidence="2" id="KW-0238">DNA-binding</keyword>
<dbReference type="SMART" id="SM00866">
    <property type="entry name" value="UTRA"/>
    <property type="match status" value="1"/>
</dbReference>
<dbReference type="AlphaFoldDB" id="A0A1G8H108"/>
<proteinExistence type="predicted"/>
<dbReference type="EMBL" id="FNDU01000004">
    <property type="protein sequence ID" value="SDI00323.1"/>
    <property type="molecule type" value="Genomic_DNA"/>
</dbReference>
<dbReference type="GO" id="GO:0003700">
    <property type="term" value="F:DNA-binding transcription factor activity"/>
    <property type="evidence" value="ECO:0007669"/>
    <property type="project" value="InterPro"/>
</dbReference>